<name>A0AAJ7RIL4_CEPCN</name>
<evidence type="ECO:0000313" key="2">
    <source>
        <dbReference type="Proteomes" id="UP000694920"/>
    </source>
</evidence>
<reference evidence="3" key="1">
    <citation type="submission" date="2025-08" db="UniProtKB">
        <authorList>
            <consortium name="RefSeq"/>
        </authorList>
    </citation>
    <scope>IDENTIFICATION</scope>
</reference>
<organism evidence="2 3">
    <name type="scientific">Cephus cinctus</name>
    <name type="common">Wheat stem sawfly</name>
    <dbReference type="NCBI Taxonomy" id="211228"/>
    <lineage>
        <taxon>Eukaryota</taxon>
        <taxon>Metazoa</taxon>
        <taxon>Ecdysozoa</taxon>
        <taxon>Arthropoda</taxon>
        <taxon>Hexapoda</taxon>
        <taxon>Insecta</taxon>
        <taxon>Pterygota</taxon>
        <taxon>Neoptera</taxon>
        <taxon>Endopterygota</taxon>
        <taxon>Hymenoptera</taxon>
        <taxon>Cephoidea</taxon>
        <taxon>Cephidae</taxon>
        <taxon>Cephus</taxon>
    </lineage>
</organism>
<sequence length="171" mass="19270">MGQHNLLIDYVASGRRISELDTFAEQLWYSDCDIPIPLRSLERESVYGLTSVLLIICEQCHIVHKVVTNKTPVREEDTGIQKYAVNYKVATAILDGGSGEVQINIILSVLNIPAMTSHFIKRYERTIDVAMEHVAKESCRDIIALNKKLTIEAREQEASVNSLSTNYNCML</sequence>
<evidence type="ECO:0000259" key="1">
    <source>
        <dbReference type="Pfam" id="PF20700"/>
    </source>
</evidence>
<proteinExistence type="predicted"/>
<protein>
    <submittedName>
        <fullName evidence="3">Uncharacterized protein LOC112494487</fullName>
    </submittedName>
</protein>
<dbReference type="InterPro" id="IPR049012">
    <property type="entry name" value="Mutator_transp_dom"/>
</dbReference>
<accession>A0AAJ7RIL4</accession>
<gene>
    <name evidence="3" type="primary">LOC112494487</name>
</gene>
<feature type="domain" description="Mutator-like transposase" evidence="1">
    <location>
        <begin position="14"/>
        <end position="159"/>
    </location>
</feature>
<dbReference type="GeneID" id="112494487"/>
<keyword evidence="2" id="KW-1185">Reference proteome</keyword>
<evidence type="ECO:0000313" key="3">
    <source>
        <dbReference type="RefSeq" id="XP_024941603.1"/>
    </source>
</evidence>
<dbReference type="KEGG" id="ccin:112494487"/>
<dbReference type="AlphaFoldDB" id="A0AAJ7RIL4"/>
<dbReference type="RefSeq" id="XP_024941603.1">
    <property type="nucleotide sequence ID" value="XM_025085835.1"/>
</dbReference>
<dbReference type="Pfam" id="PF20700">
    <property type="entry name" value="Mutator"/>
    <property type="match status" value="1"/>
</dbReference>
<dbReference type="Proteomes" id="UP000694920">
    <property type="component" value="Unplaced"/>
</dbReference>